<comment type="caution">
    <text evidence="1">The sequence shown here is derived from an EMBL/GenBank/DDBJ whole genome shotgun (WGS) entry which is preliminary data.</text>
</comment>
<reference evidence="1 2" key="1">
    <citation type="submission" date="2019-03" db="EMBL/GenBank/DDBJ databases">
        <title>First draft genome of Liparis tanakae, snailfish: a comprehensive survey of snailfish specific genes.</title>
        <authorList>
            <person name="Kim W."/>
            <person name="Song I."/>
            <person name="Jeong J.-H."/>
            <person name="Kim D."/>
            <person name="Kim S."/>
            <person name="Ryu S."/>
            <person name="Song J.Y."/>
            <person name="Lee S.K."/>
        </authorList>
    </citation>
    <scope>NUCLEOTIDE SEQUENCE [LARGE SCALE GENOMIC DNA]</scope>
    <source>
        <tissue evidence="1">Muscle</tissue>
    </source>
</reference>
<dbReference type="AlphaFoldDB" id="A0A4Z2FZD0"/>
<dbReference type="Proteomes" id="UP000314294">
    <property type="component" value="Unassembled WGS sequence"/>
</dbReference>
<gene>
    <name evidence="1" type="ORF">EYF80_043145</name>
</gene>
<name>A0A4Z2FZD0_9TELE</name>
<sequence>MSLTKQFMMPMALEEMPVSGWTCFITLYTGLVCAGSGSVGGGLIFGGTAGVCAEEVLVNLNDVIWFHQNPTRWRTS</sequence>
<evidence type="ECO:0000313" key="1">
    <source>
        <dbReference type="EMBL" id="TNN46676.1"/>
    </source>
</evidence>
<organism evidence="1 2">
    <name type="scientific">Liparis tanakae</name>
    <name type="common">Tanaka's snailfish</name>
    <dbReference type="NCBI Taxonomy" id="230148"/>
    <lineage>
        <taxon>Eukaryota</taxon>
        <taxon>Metazoa</taxon>
        <taxon>Chordata</taxon>
        <taxon>Craniata</taxon>
        <taxon>Vertebrata</taxon>
        <taxon>Euteleostomi</taxon>
        <taxon>Actinopterygii</taxon>
        <taxon>Neopterygii</taxon>
        <taxon>Teleostei</taxon>
        <taxon>Neoteleostei</taxon>
        <taxon>Acanthomorphata</taxon>
        <taxon>Eupercaria</taxon>
        <taxon>Perciformes</taxon>
        <taxon>Cottioidei</taxon>
        <taxon>Cottales</taxon>
        <taxon>Liparidae</taxon>
        <taxon>Liparis</taxon>
    </lineage>
</organism>
<accession>A0A4Z2FZD0</accession>
<protein>
    <submittedName>
        <fullName evidence="1">Uncharacterized protein</fullName>
    </submittedName>
</protein>
<keyword evidence="2" id="KW-1185">Reference proteome</keyword>
<dbReference type="EMBL" id="SRLO01000779">
    <property type="protein sequence ID" value="TNN46676.1"/>
    <property type="molecule type" value="Genomic_DNA"/>
</dbReference>
<proteinExistence type="predicted"/>
<evidence type="ECO:0000313" key="2">
    <source>
        <dbReference type="Proteomes" id="UP000314294"/>
    </source>
</evidence>